<reference evidence="2" key="1">
    <citation type="journal article" date="2023" name="Front. Plant Sci.">
        <title>Chromosomal-level genome assembly of Melastoma candidum provides insights into trichome evolution.</title>
        <authorList>
            <person name="Zhong Y."/>
            <person name="Wu W."/>
            <person name="Sun C."/>
            <person name="Zou P."/>
            <person name="Liu Y."/>
            <person name="Dai S."/>
            <person name="Zhou R."/>
        </authorList>
    </citation>
    <scope>NUCLEOTIDE SEQUENCE [LARGE SCALE GENOMIC DNA]</scope>
</reference>
<comment type="caution">
    <text evidence="1">The sequence shown here is derived from an EMBL/GenBank/DDBJ whole genome shotgun (WGS) entry which is preliminary data.</text>
</comment>
<accession>A0ACB9QXK1</accession>
<proteinExistence type="predicted"/>
<evidence type="ECO:0000313" key="1">
    <source>
        <dbReference type="EMBL" id="KAI4371562.1"/>
    </source>
</evidence>
<protein>
    <submittedName>
        <fullName evidence="1">Uncharacterized protein</fullName>
    </submittedName>
</protein>
<dbReference type="Proteomes" id="UP001057402">
    <property type="component" value="Chromosome 5"/>
</dbReference>
<sequence length="466" mass="51621">MALLLLSVVLIGVLSTLPSPSLSLSRFSPVDYFLVNCGSPSDSLDQANRLFLGDPKSSSPWFFHLVDPNPVPGAPDIYRTASAFSKPYKYVFPVRDRGTHVLRLHFNRFRSSAFDRSDVEFHVLIDGFVVLSNFTGGHGAAIKEFFIWVDKDEVVVHFLPTTRTKIGFVNAIELLSSPKDLIPDVAHFVGNGEVVDFEGLNHQALEVAHRLNVGGPKITPFNDSLWRTWVPDDEFLLSSSESEMVYSTGRIQYREGGVSREVGPDNMYSSARVIRSVNQSVSNISMTWVLPVVRGHDYLVRLHFCDIASISLGLIYFNVYLNGVLVYENLDLTRIVNEVLASPYYVDFIVEDNGLQIMNVSIGPSNYSLPHAVDGILNGIEVMKLNNSMGSLDGEVCAGFLLRSWPRGNIGLLVPLIALMCLLLGISLVKHMRAIQVSSTVAWTKLPTDGKEVFEKQAASQIAEKI</sequence>
<name>A0ACB9QXK1_9MYRT</name>
<dbReference type="EMBL" id="CM042884">
    <property type="protein sequence ID" value="KAI4371562.1"/>
    <property type="molecule type" value="Genomic_DNA"/>
</dbReference>
<gene>
    <name evidence="1" type="ORF">MLD38_019781</name>
</gene>
<keyword evidence="2" id="KW-1185">Reference proteome</keyword>
<organism evidence="1 2">
    <name type="scientific">Melastoma candidum</name>
    <dbReference type="NCBI Taxonomy" id="119954"/>
    <lineage>
        <taxon>Eukaryota</taxon>
        <taxon>Viridiplantae</taxon>
        <taxon>Streptophyta</taxon>
        <taxon>Embryophyta</taxon>
        <taxon>Tracheophyta</taxon>
        <taxon>Spermatophyta</taxon>
        <taxon>Magnoliopsida</taxon>
        <taxon>eudicotyledons</taxon>
        <taxon>Gunneridae</taxon>
        <taxon>Pentapetalae</taxon>
        <taxon>rosids</taxon>
        <taxon>malvids</taxon>
        <taxon>Myrtales</taxon>
        <taxon>Melastomataceae</taxon>
        <taxon>Melastomatoideae</taxon>
        <taxon>Melastomateae</taxon>
        <taxon>Melastoma</taxon>
    </lineage>
</organism>
<evidence type="ECO:0000313" key="2">
    <source>
        <dbReference type="Proteomes" id="UP001057402"/>
    </source>
</evidence>